<dbReference type="EMBL" id="PFBL01000021">
    <property type="protein sequence ID" value="PIR83012.1"/>
    <property type="molecule type" value="Genomic_DNA"/>
</dbReference>
<gene>
    <name evidence="1" type="ORF">COU19_02495</name>
</gene>
<reference evidence="2" key="1">
    <citation type="submission" date="2017-09" db="EMBL/GenBank/DDBJ databases">
        <title>Depth-based differentiation of microbial function through sediment-hosted aquifers and enrichment of novel symbionts in the deep terrestrial subsurface.</title>
        <authorList>
            <person name="Probst A.J."/>
            <person name="Ladd B."/>
            <person name="Jarett J.K."/>
            <person name="Geller-Mcgrath D.E."/>
            <person name="Sieber C.M.K."/>
            <person name="Emerson J.B."/>
            <person name="Anantharaman K."/>
            <person name="Thomas B.C."/>
            <person name="Malmstrom R."/>
            <person name="Stieglmeier M."/>
            <person name="Klingl A."/>
            <person name="Woyke T."/>
            <person name="Ryan C.M."/>
            <person name="Banfield J.F."/>
        </authorList>
    </citation>
    <scope>NUCLEOTIDE SEQUENCE [LARGE SCALE GENOMIC DNA]</scope>
</reference>
<name>A0A2H0U9E3_9BACT</name>
<comment type="caution">
    <text evidence="1">The sequence shown here is derived from an EMBL/GenBank/DDBJ whole genome shotgun (WGS) entry which is preliminary data.</text>
</comment>
<evidence type="ECO:0000313" key="1">
    <source>
        <dbReference type="EMBL" id="PIR83012.1"/>
    </source>
</evidence>
<protein>
    <submittedName>
        <fullName evidence="1">Uncharacterized protein</fullName>
    </submittedName>
</protein>
<dbReference type="Proteomes" id="UP000230179">
    <property type="component" value="Unassembled WGS sequence"/>
</dbReference>
<proteinExistence type="predicted"/>
<accession>A0A2H0U9E3</accession>
<dbReference type="AlphaFoldDB" id="A0A2H0U9E3"/>
<sequence>MEALTRALNTVEIIDGTTTLSQPSCEEELVSHETPLEVVQLQSLHHHCTFDGGLKGLVRWWFNMETRGNDREGRAHFESVVIAHATTELIQTACAWHFPDHAYDGEGRPMKFAIRQGWRVFKAPS</sequence>
<organism evidence="1 2">
    <name type="scientific">Candidatus Kaiserbacteria bacterium CG10_big_fil_rev_8_21_14_0_10_56_12</name>
    <dbReference type="NCBI Taxonomy" id="1974611"/>
    <lineage>
        <taxon>Bacteria</taxon>
        <taxon>Candidatus Kaiseribacteriota</taxon>
    </lineage>
</organism>
<evidence type="ECO:0000313" key="2">
    <source>
        <dbReference type="Proteomes" id="UP000230179"/>
    </source>
</evidence>